<dbReference type="FunFam" id="1.10.3370.10:FF:000001">
    <property type="entry name" value="Preprotein translocase subunit SecY"/>
    <property type="match status" value="1"/>
</dbReference>
<dbReference type="InterPro" id="IPR030659">
    <property type="entry name" value="SecY_CS"/>
</dbReference>
<gene>
    <name evidence="10" type="primary">secY</name>
    <name evidence="12" type="ORF">COU06_01280</name>
</gene>
<evidence type="ECO:0000256" key="4">
    <source>
        <dbReference type="ARBA" id="ARBA00022692"/>
    </source>
</evidence>
<dbReference type="HAMAP" id="MF_01465">
    <property type="entry name" value="SecY"/>
    <property type="match status" value="1"/>
</dbReference>
<dbReference type="PROSITE" id="PS00755">
    <property type="entry name" value="SECY_1"/>
    <property type="match status" value="1"/>
</dbReference>
<sequence>MKNVIAAFKLPEIRNKILIVLLLLASFRALAAIPIPGVDLARLELLLGQSQILGFLNIFSGGGLSSLSLVMLGVGPYITATIIMQLLTMVSPKLKAMYSEEGPSGRTKFNRYSRYLTVPLAVLQGYSFLQLLAANGVLPNLGLFALMENLILITTGSLIVMWFGELIGEQKIGNGISIIIFAGIVSGLPGTLTQMYNQFTPSDLTLYITLAVLTVLVTAAIVIVSEGERKVPVTYAKRVRGNKIYGGATSYLPLKVNQAGMIPIIFAVSIVFFPQFIAQITGLFNQDLSTTLSYYVDGFLNNQLLFISFYFILVFAFTYFYTAITFNPEEISKSLQQGGGFVPGIRPGEPTTVYLKNIVSKITFFGALFLAVIAIVPNVIQLFTNTQSLTVGSVALLIVVAVVIDIVRQINSQVTVRQYE</sequence>
<evidence type="ECO:0000256" key="8">
    <source>
        <dbReference type="ARBA" id="ARBA00023136"/>
    </source>
</evidence>
<evidence type="ECO:0000256" key="1">
    <source>
        <dbReference type="ARBA" id="ARBA00004141"/>
    </source>
</evidence>
<comment type="subunit">
    <text evidence="10">Component of the Sec protein translocase complex. Heterotrimer consisting of SecY, SecE and SecG subunits. The heterotrimers can form oligomers, although 1 heterotrimer is thought to be able to translocate proteins. Interacts with the ribosome. Interacts with SecDF, and other proteins may be involved. Interacts with SecA.</text>
</comment>
<dbReference type="GO" id="GO:0065002">
    <property type="term" value="P:intracellular protein transmembrane transport"/>
    <property type="evidence" value="ECO:0007669"/>
    <property type="project" value="UniProtKB-UniRule"/>
</dbReference>
<evidence type="ECO:0000256" key="10">
    <source>
        <dbReference type="HAMAP-Rule" id="MF_01465"/>
    </source>
</evidence>
<evidence type="ECO:0000256" key="3">
    <source>
        <dbReference type="ARBA" id="ARBA00022448"/>
    </source>
</evidence>
<comment type="caution">
    <text evidence="12">The sequence shown here is derived from an EMBL/GenBank/DDBJ whole genome shotgun (WGS) entry which is preliminary data.</text>
</comment>
<dbReference type="InterPro" id="IPR002208">
    <property type="entry name" value="SecY/SEC61-alpha"/>
</dbReference>
<name>A0A2M6WK50_9BACT</name>
<dbReference type="PRINTS" id="PR00303">
    <property type="entry name" value="SECYTRNLCASE"/>
</dbReference>
<dbReference type="InterPro" id="IPR026593">
    <property type="entry name" value="SecY"/>
</dbReference>
<keyword evidence="6 10" id="KW-1133">Transmembrane helix</keyword>
<feature type="transmembrane region" description="Helical" evidence="10">
    <location>
        <begin position="362"/>
        <end position="383"/>
    </location>
</feature>
<comment type="similarity">
    <text evidence="2 10 11">Belongs to the SecY/SEC61-alpha family.</text>
</comment>
<dbReference type="EMBL" id="PFAY01000010">
    <property type="protein sequence ID" value="PIT93165.1"/>
    <property type="molecule type" value="Genomic_DNA"/>
</dbReference>
<dbReference type="GO" id="GO:0043952">
    <property type="term" value="P:protein transport by the Sec complex"/>
    <property type="evidence" value="ECO:0007669"/>
    <property type="project" value="UniProtKB-UniRule"/>
</dbReference>
<evidence type="ECO:0000256" key="9">
    <source>
        <dbReference type="ARBA" id="ARBA00039733"/>
    </source>
</evidence>
<evidence type="ECO:0000256" key="5">
    <source>
        <dbReference type="ARBA" id="ARBA00022927"/>
    </source>
</evidence>
<evidence type="ECO:0000256" key="11">
    <source>
        <dbReference type="RuleBase" id="RU004349"/>
    </source>
</evidence>
<evidence type="ECO:0000256" key="2">
    <source>
        <dbReference type="ARBA" id="ARBA00005751"/>
    </source>
</evidence>
<evidence type="ECO:0000313" key="13">
    <source>
        <dbReference type="Proteomes" id="UP000229112"/>
    </source>
</evidence>
<comment type="caution">
    <text evidence="10">Lacks conserved residue(s) required for the propagation of feature annotation.</text>
</comment>
<keyword evidence="4 10" id="KW-0812">Transmembrane</keyword>
<keyword evidence="5 10" id="KW-0653">Protein transport</keyword>
<dbReference type="Gene3D" id="1.10.3370.10">
    <property type="entry name" value="SecY subunit domain"/>
    <property type="match status" value="1"/>
</dbReference>
<organism evidence="12 13">
    <name type="scientific">Candidatus Harrisonbacteria bacterium CG10_big_fil_rev_8_21_14_0_10_38_8</name>
    <dbReference type="NCBI Taxonomy" id="1974582"/>
    <lineage>
        <taxon>Bacteria</taxon>
        <taxon>Candidatus Harrisoniibacteriota</taxon>
    </lineage>
</organism>
<keyword evidence="8 10" id="KW-0472">Membrane</keyword>
<keyword evidence="7 10" id="KW-0811">Translocation</keyword>
<keyword evidence="10" id="KW-1003">Cell membrane</keyword>
<evidence type="ECO:0000256" key="7">
    <source>
        <dbReference type="ARBA" id="ARBA00023010"/>
    </source>
</evidence>
<comment type="function">
    <text evidence="10">The central subunit of the protein translocation channel SecYEG. Consists of two halves formed by TMs 1-5 and 6-10. These two domains form a lateral gate at the front which open onto the bilayer between TMs 2 and 7, and are clamped together by SecE at the back. The channel is closed by both a pore ring composed of hydrophobic SecY resides and a short helix (helix 2A) on the extracellular side of the membrane which forms a plug. The plug probably moves laterally to allow the channel to open. The ring and the pore may move independently.</text>
</comment>
<feature type="transmembrane region" description="Helical" evidence="10">
    <location>
        <begin position="304"/>
        <end position="324"/>
    </location>
</feature>
<feature type="transmembrane region" description="Helical" evidence="10">
    <location>
        <begin position="389"/>
        <end position="407"/>
    </location>
</feature>
<accession>A0A2M6WK50</accession>
<dbReference type="SUPFAM" id="SSF103491">
    <property type="entry name" value="Preprotein translocase SecY subunit"/>
    <property type="match status" value="1"/>
</dbReference>
<feature type="transmembrane region" description="Helical" evidence="10">
    <location>
        <begin position="112"/>
        <end position="129"/>
    </location>
</feature>
<keyword evidence="3 10" id="KW-0813">Transport</keyword>
<reference evidence="13" key="1">
    <citation type="submission" date="2017-09" db="EMBL/GenBank/DDBJ databases">
        <title>Depth-based differentiation of microbial function through sediment-hosted aquifers and enrichment of novel symbionts in the deep terrestrial subsurface.</title>
        <authorList>
            <person name="Probst A.J."/>
            <person name="Ladd B."/>
            <person name="Jarett J.K."/>
            <person name="Geller-Mcgrath D.E."/>
            <person name="Sieber C.M.K."/>
            <person name="Emerson J.B."/>
            <person name="Anantharaman K."/>
            <person name="Thomas B.C."/>
            <person name="Malmstrom R."/>
            <person name="Stieglmeier M."/>
            <person name="Klingl A."/>
            <person name="Woyke T."/>
            <person name="Ryan C.M."/>
            <person name="Banfield J.F."/>
        </authorList>
    </citation>
    <scope>NUCLEOTIDE SEQUENCE [LARGE SCALE GENOMIC DNA]</scope>
</reference>
<dbReference type="PANTHER" id="PTHR10906">
    <property type="entry name" value="SECY/SEC61-ALPHA FAMILY MEMBER"/>
    <property type="match status" value="1"/>
</dbReference>
<feature type="transmembrane region" description="Helical" evidence="10">
    <location>
        <begin position="204"/>
        <end position="224"/>
    </location>
</feature>
<dbReference type="GO" id="GO:0005886">
    <property type="term" value="C:plasma membrane"/>
    <property type="evidence" value="ECO:0007669"/>
    <property type="project" value="UniProtKB-SubCell"/>
</dbReference>
<dbReference type="NCBIfam" id="TIGR00967">
    <property type="entry name" value="3a0501s007"/>
    <property type="match status" value="1"/>
</dbReference>
<protein>
    <recommendedName>
        <fullName evidence="9 10">Protein translocase subunit SecY</fullName>
    </recommendedName>
</protein>
<dbReference type="Proteomes" id="UP000229112">
    <property type="component" value="Unassembled WGS sequence"/>
</dbReference>
<evidence type="ECO:0000256" key="6">
    <source>
        <dbReference type="ARBA" id="ARBA00022989"/>
    </source>
</evidence>
<feature type="transmembrane region" description="Helical" evidence="10">
    <location>
        <begin position="141"/>
        <end position="163"/>
    </location>
</feature>
<comment type="subcellular location">
    <subcellularLocation>
        <location evidence="10">Cell membrane</location>
        <topology evidence="10">Multi-pass membrane protein</topology>
    </subcellularLocation>
    <subcellularLocation>
        <location evidence="1">Membrane</location>
        <topology evidence="1">Multi-pass membrane protein</topology>
    </subcellularLocation>
</comment>
<dbReference type="GO" id="GO:0006605">
    <property type="term" value="P:protein targeting"/>
    <property type="evidence" value="ECO:0007669"/>
    <property type="project" value="UniProtKB-UniRule"/>
</dbReference>
<dbReference type="Pfam" id="PF00344">
    <property type="entry name" value="SecY"/>
    <property type="match status" value="1"/>
</dbReference>
<dbReference type="PIRSF" id="PIRSF004557">
    <property type="entry name" value="SecY"/>
    <property type="match status" value="1"/>
</dbReference>
<proteinExistence type="inferred from homology"/>
<feature type="transmembrane region" description="Helical" evidence="10">
    <location>
        <begin position="69"/>
        <end position="91"/>
    </location>
</feature>
<feature type="transmembrane region" description="Helical" evidence="10">
    <location>
        <begin position="264"/>
        <end position="284"/>
    </location>
</feature>
<evidence type="ECO:0000313" key="12">
    <source>
        <dbReference type="EMBL" id="PIT93165.1"/>
    </source>
</evidence>
<dbReference type="InterPro" id="IPR023201">
    <property type="entry name" value="SecY_dom_sf"/>
</dbReference>
<feature type="transmembrane region" description="Helical" evidence="10">
    <location>
        <begin position="175"/>
        <end position="192"/>
    </location>
</feature>
<dbReference type="AlphaFoldDB" id="A0A2M6WK50"/>